<dbReference type="EC" id="3.1.3.73" evidence="5"/>
<dbReference type="PANTHER" id="PTHR46517:SF1">
    <property type="entry name" value="FRUCTOSE-2,6-BISPHOSPHATASE TIGAR"/>
    <property type="match status" value="1"/>
</dbReference>
<evidence type="ECO:0000256" key="1">
    <source>
        <dbReference type="ARBA" id="ARBA00022801"/>
    </source>
</evidence>
<dbReference type="OrthoDB" id="9783269at2"/>
<evidence type="ECO:0000313" key="5">
    <source>
        <dbReference type="EMBL" id="QHM72725.1"/>
    </source>
</evidence>
<feature type="binding site" evidence="3">
    <location>
        <begin position="40"/>
        <end position="47"/>
    </location>
    <ligand>
        <name>substrate</name>
    </ligand>
</feature>
<keyword evidence="6" id="KW-1185">Reference proteome</keyword>
<reference evidence="5 6" key="1">
    <citation type="submission" date="2018-03" db="EMBL/GenBank/DDBJ databases">
        <title>Pantoea intestinalis SRCM103226 isolated form the mealworm.</title>
        <authorList>
            <person name="Jeong D.-Y."/>
            <person name="Kim J.W."/>
        </authorList>
    </citation>
    <scope>NUCLEOTIDE SEQUENCE [LARGE SCALE GENOMIC DNA]</scope>
    <source>
        <strain evidence="5 6">SRCM103226</strain>
    </source>
</reference>
<gene>
    <name evidence="5" type="primary">cobC_2</name>
    <name evidence="5" type="ORF">C7M51_03043</name>
</gene>
<dbReference type="CDD" id="cd07067">
    <property type="entry name" value="HP_PGM_like"/>
    <property type="match status" value="1"/>
</dbReference>
<feature type="active site" description="Tele-phosphohistidine intermediate" evidence="2">
    <location>
        <position position="41"/>
    </location>
</feature>
<dbReference type="PANTHER" id="PTHR46517">
    <property type="entry name" value="FRUCTOSE-2,6-BISPHOSPHATASE TIGAR"/>
    <property type="match status" value="1"/>
</dbReference>
<accession>A0A6P1Q4E5</accession>
<dbReference type="AlphaFoldDB" id="A0A6P1Q4E5"/>
<evidence type="ECO:0000256" key="2">
    <source>
        <dbReference type="PIRSR" id="PIRSR613078-1"/>
    </source>
</evidence>
<feature type="signal peptide" evidence="4">
    <location>
        <begin position="1"/>
        <end position="19"/>
    </location>
</feature>
<dbReference type="RefSeq" id="WP_160622514.1">
    <property type="nucleotide sequence ID" value="NZ_CP028271.1"/>
</dbReference>
<evidence type="ECO:0000256" key="3">
    <source>
        <dbReference type="PIRSR" id="PIRSR613078-2"/>
    </source>
</evidence>
<sequence length="268" mass="29046">MKKWLIALSLLMACGSAWCADTAVSPQQEEDETITFWFVRHGKTLLNTLDRVQGWADSPLTEEGKQVARYLGEGLKTVDFDGFYTSDAGRQRETMQIILQQAGKETIRPIELPGLREVFFGSFEGGFNKDMAAAGAAQLGLPDAAALFAAMKAGTLSIENNINAIASADPSGQAESYQQVKSRTQAALQIMIENARREKQKNVLAISSGSSIQIMISDLTTRPEKDKPLANSAVVKMVYHNGKIDATEIGNLAYIEAGKKSLGKKAGQ</sequence>
<keyword evidence="4" id="KW-0732">Signal</keyword>
<dbReference type="GO" id="GO:0043456">
    <property type="term" value="P:regulation of pentose-phosphate shunt"/>
    <property type="evidence" value="ECO:0007669"/>
    <property type="project" value="TreeGrafter"/>
</dbReference>
<dbReference type="EMBL" id="CP028271">
    <property type="protein sequence ID" value="QHM72725.1"/>
    <property type="molecule type" value="Genomic_DNA"/>
</dbReference>
<dbReference type="GO" id="GO:0043755">
    <property type="term" value="F:alpha-ribazole phosphatase activity"/>
    <property type="evidence" value="ECO:0007669"/>
    <property type="project" value="UniProtKB-EC"/>
</dbReference>
<dbReference type="InterPro" id="IPR051695">
    <property type="entry name" value="Phosphoglycerate_Mutase"/>
</dbReference>
<organism evidence="5 6">
    <name type="scientific">Mixta intestinalis</name>
    <dbReference type="NCBI Taxonomy" id="1615494"/>
    <lineage>
        <taxon>Bacteria</taxon>
        <taxon>Pseudomonadati</taxon>
        <taxon>Pseudomonadota</taxon>
        <taxon>Gammaproteobacteria</taxon>
        <taxon>Enterobacterales</taxon>
        <taxon>Erwiniaceae</taxon>
        <taxon>Mixta</taxon>
    </lineage>
</organism>
<feature type="active site" description="Proton donor/acceptor" evidence="2">
    <location>
        <position position="117"/>
    </location>
</feature>
<dbReference type="GO" id="GO:0005829">
    <property type="term" value="C:cytosol"/>
    <property type="evidence" value="ECO:0007669"/>
    <property type="project" value="TreeGrafter"/>
</dbReference>
<protein>
    <submittedName>
        <fullName evidence="5">Adenosylcobalamin/alpha-ribazole phosphatase</fullName>
        <ecNumber evidence="5">3.1.3.73</ecNumber>
    </submittedName>
</protein>
<dbReference type="SUPFAM" id="SSF53254">
    <property type="entry name" value="Phosphoglycerate mutase-like"/>
    <property type="match status" value="1"/>
</dbReference>
<keyword evidence="1 5" id="KW-0378">Hydrolase</keyword>
<feature type="binding site" evidence="3">
    <location>
        <position position="90"/>
    </location>
    <ligand>
        <name>substrate</name>
    </ligand>
</feature>
<feature type="binding site" evidence="3">
    <location>
        <position position="129"/>
    </location>
    <ligand>
        <name>substrate</name>
    </ligand>
</feature>
<dbReference type="Pfam" id="PF00300">
    <property type="entry name" value="His_Phos_1"/>
    <property type="match status" value="1"/>
</dbReference>
<dbReference type="InterPro" id="IPR029033">
    <property type="entry name" value="His_PPase_superfam"/>
</dbReference>
<evidence type="ECO:0000313" key="6">
    <source>
        <dbReference type="Proteomes" id="UP000464053"/>
    </source>
</evidence>
<dbReference type="KEGG" id="mint:C7M51_03043"/>
<dbReference type="Proteomes" id="UP000464053">
    <property type="component" value="Chromosome"/>
</dbReference>
<dbReference type="SMART" id="SM00855">
    <property type="entry name" value="PGAM"/>
    <property type="match status" value="1"/>
</dbReference>
<dbReference type="InterPro" id="IPR013078">
    <property type="entry name" value="His_Pase_superF_clade-1"/>
</dbReference>
<name>A0A6P1Q4E5_9GAMM</name>
<dbReference type="Gene3D" id="3.40.50.1240">
    <property type="entry name" value="Phosphoglycerate mutase-like"/>
    <property type="match status" value="1"/>
</dbReference>
<dbReference type="GO" id="GO:0045820">
    <property type="term" value="P:negative regulation of glycolytic process"/>
    <property type="evidence" value="ECO:0007669"/>
    <property type="project" value="TreeGrafter"/>
</dbReference>
<dbReference type="GO" id="GO:0004331">
    <property type="term" value="F:fructose-2,6-bisphosphate 2-phosphatase activity"/>
    <property type="evidence" value="ECO:0007669"/>
    <property type="project" value="TreeGrafter"/>
</dbReference>
<evidence type="ECO:0000256" key="4">
    <source>
        <dbReference type="SAM" id="SignalP"/>
    </source>
</evidence>
<proteinExistence type="predicted"/>
<feature type="chain" id="PRO_5026882555" evidence="4">
    <location>
        <begin position="20"/>
        <end position="268"/>
    </location>
</feature>